<evidence type="ECO:0000313" key="2">
    <source>
        <dbReference type="Proteomes" id="UP001174210"/>
    </source>
</evidence>
<accession>A0ABT8IWA4</accession>
<protein>
    <submittedName>
        <fullName evidence="1">Glycosyl transferase</fullName>
    </submittedName>
</protein>
<reference evidence="1" key="1">
    <citation type="submission" date="2023-03" db="EMBL/GenBank/DDBJ databases">
        <title>MT1 and MT2 Draft Genomes of Novel Species.</title>
        <authorList>
            <person name="Venkateswaran K."/>
        </authorList>
    </citation>
    <scope>NUCLEOTIDE SEQUENCE</scope>
    <source>
        <strain evidence="1">F6_8S_P_1A</strain>
    </source>
</reference>
<gene>
    <name evidence="1" type="ORF">P5G59_08105</name>
</gene>
<dbReference type="Proteomes" id="UP001174210">
    <property type="component" value="Unassembled WGS sequence"/>
</dbReference>
<evidence type="ECO:0000313" key="1">
    <source>
        <dbReference type="EMBL" id="MDN4597101.1"/>
    </source>
</evidence>
<comment type="caution">
    <text evidence="1">The sequence shown here is derived from an EMBL/GenBank/DDBJ whole genome shotgun (WGS) entry which is preliminary data.</text>
</comment>
<keyword evidence="1" id="KW-0808">Transferase</keyword>
<dbReference type="Gene3D" id="3.40.50.2000">
    <property type="entry name" value="Glycogen Phosphorylase B"/>
    <property type="match status" value="1"/>
</dbReference>
<dbReference type="SUPFAM" id="SSF53756">
    <property type="entry name" value="UDP-Glycosyltransferase/glycogen phosphorylase"/>
    <property type="match status" value="1"/>
</dbReference>
<dbReference type="GO" id="GO:0016740">
    <property type="term" value="F:transferase activity"/>
    <property type="evidence" value="ECO:0007669"/>
    <property type="project" value="UniProtKB-KW"/>
</dbReference>
<proteinExistence type="predicted"/>
<name>A0ABT8IWA4_9MICO</name>
<dbReference type="RefSeq" id="WP_301217752.1">
    <property type="nucleotide sequence ID" value="NZ_JAROCB010000002.1"/>
</dbReference>
<keyword evidence="2" id="KW-1185">Reference proteome</keyword>
<dbReference type="EMBL" id="JAROCB010000002">
    <property type="protein sequence ID" value="MDN4597101.1"/>
    <property type="molecule type" value="Genomic_DNA"/>
</dbReference>
<sequence>MPIGGGEVAELVVQQSFPDPRPTTNPYLIMLRDAIAAQSDVELRTFTWRRALLARYDVFHVHWPEILVSGHSPLKKLVRQALTLGLVLKLRITRTPIVRTAHNLDLPSGISRREVWLLRLIDRWTTLRIRLNPLTPVPDGSAVETIEHGHYRDWFAPYPRRTAIPGRLAYVGLVRRYKGVDALIAAFRDAFRAPEAPAATLTVSGRPSSDELAGQLQEEARGDDRIFLRFAFLTDEELVAAVTESELIVLPYREMHNSGGALSSLSLDRPVLVPDNDVNRLLAREVGETWVQRYDPPLRPEHLEQALAAVRGREPGDRPDLDARSWDETGRRHVAAYRRAIELRRGRRGRTRPA</sequence>
<organism evidence="1 2">
    <name type="scientific">Leifsonia virtsii</name>
    <dbReference type="NCBI Taxonomy" id="3035915"/>
    <lineage>
        <taxon>Bacteria</taxon>
        <taxon>Bacillati</taxon>
        <taxon>Actinomycetota</taxon>
        <taxon>Actinomycetes</taxon>
        <taxon>Micrococcales</taxon>
        <taxon>Microbacteriaceae</taxon>
        <taxon>Leifsonia</taxon>
    </lineage>
</organism>